<dbReference type="PROSITE" id="PS50948">
    <property type="entry name" value="PAN"/>
    <property type="match status" value="1"/>
</dbReference>
<evidence type="ECO:0000256" key="2">
    <source>
        <dbReference type="ARBA" id="ARBA00022475"/>
    </source>
</evidence>
<proteinExistence type="inferred from homology"/>
<keyword evidence="10" id="KW-0325">Glycoprotein</keyword>
<keyword evidence="5 15" id="KW-0732">Signal</keyword>
<comment type="catalytic activity">
    <reaction evidence="11 13">
        <text>L-threonyl-[protein] + ATP = O-phospho-L-threonyl-[protein] + ADP + H(+)</text>
        <dbReference type="Rhea" id="RHEA:46608"/>
        <dbReference type="Rhea" id="RHEA-COMP:11060"/>
        <dbReference type="Rhea" id="RHEA-COMP:11605"/>
        <dbReference type="ChEBI" id="CHEBI:15378"/>
        <dbReference type="ChEBI" id="CHEBI:30013"/>
        <dbReference type="ChEBI" id="CHEBI:30616"/>
        <dbReference type="ChEBI" id="CHEBI:61977"/>
        <dbReference type="ChEBI" id="CHEBI:456216"/>
        <dbReference type="EC" id="2.7.11.1"/>
    </reaction>
</comment>
<feature type="transmembrane region" description="Helical" evidence="14">
    <location>
        <begin position="393"/>
        <end position="417"/>
    </location>
</feature>
<keyword evidence="14" id="KW-0812">Transmembrane</keyword>
<keyword evidence="6 13" id="KW-0547">Nucleotide-binding</keyword>
<accession>A0A7N2LKG6</accession>
<keyword evidence="4 13" id="KW-0808">Transferase</keyword>
<feature type="domain" description="Bulb-type lectin" evidence="17">
    <location>
        <begin position="30"/>
        <end position="155"/>
    </location>
</feature>
<evidence type="ECO:0000259" key="18">
    <source>
        <dbReference type="PROSITE" id="PS50948"/>
    </source>
</evidence>
<dbReference type="InterPro" id="IPR036426">
    <property type="entry name" value="Bulb-type_lectin_dom_sf"/>
</dbReference>
<dbReference type="InterPro" id="IPR008271">
    <property type="entry name" value="Ser/Thr_kinase_AS"/>
</dbReference>
<evidence type="ECO:0000256" key="6">
    <source>
        <dbReference type="ARBA" id="ARBA00022741"/>
    </source>
</evidence>
<dbReference type="InterPro" id="IPR011009">
    <property type="entry name" value="Kinase-like_dom_sf"/>
</dbReference>
<comment type="subcellular location">
    <subcellularLocation>
        <location evidence="1">Cell membrane</location>
        <topology evidence="1">Single-pass type I membrane protein</topology>
    </subcellularLocation>
</comment>
<evidence type="ECO:0000256" key="1">
    <source>
        <dbReference type="ARBA" id="ARBA00004251"/>
    </source>
</evidence>
<feature type="chain" id="PRO_5029869722" description="Receptor-like serine/threonine-protein kinase" evidence="15">
    <location>
        <begin position="28"/>
        <end position="733"/>
    </location>
</feature>
<reference evidence="19" key="2">
    <citation type="submission" date="2021-01" db="UniProtKB">
        <authorList>
            <consortium name="EnsemblPlants"/>
        </authorList>
    </citation>
    <scope>IDENTIFICATION</scope>
</reference>
<dbReference type="Gene3D" id="2.90.10.10">
    <property type="entry name" value="Bulb-type lectin domain"/>
    <property type="match status" value="1"/>
</dbReference>
<evidence type="ECO:0000256" key="3">
    <source>
        <dbReference type="ARBA" id="ARBA00022527"/>
    </source>
</evidence>
<reference evidence="19 20" key="1">
    <citation type="journal article" date="2016" name="G3 (Bethesda)">
        <title>First Draft Assembly and Annotation of the Genome of a California Endemic Oak Quercus lobata Nee (Fagaceae).</title>
        <authorList>
            <person name="Sork V.L."/>
            <person name="Fitz-Gibbon S.T."/>
            <person name="Puiu D."/>
            <person name="Crepeau M."/>
            <person name="Gugger P.F."/>
            <person name="Sherman R."/>
            <person name="Stevens K."/>
            <person name="Langley C.H."/>
            <person name="Pellegrini M."/>
            <person name="Salzberg S.L."/>
        </authorList>
    </citation>
    <scope>NUCLEOTIDE SEQUENCE [LARGE SCALE GENOMIC DNA]</scope>
    <source>
        <strain evidence="19 20">cv. SW786</strain>
    </source>
</reference>
<evidence type="ECO:0000313" key="20">
    <source>
        <dbReference type="Proteomes" id="UP000594261"/>
    </source>
</evidence>
<keyword evidence="20" id="KW-1185">Reference proteome</keyword>
<evidence type="ECO:0000256" key="7">
    <source>
        <dbReference type="ARBA" id="ARBA00022777"/>
    </source>
</evidence>
<keyword evidence="3 13" id="KW-0723">Serine/threonine-protein kinase</keyword>
<feature type="signal peptide" evidence="15">
    <location>
        <begin position="1"/>
        <end position="27"/>
    </location>
</feature>
<evidence type="ECO:0000256" key="12">
    <source>
        <dbReference type="ARBA" id="ARBA00048679"/>
    </source>
</evidence>
<dbReference type="Gene3D" id="3.30.200.20">
    <property type="entry name" value="Phosphorylase Kinase, domain 1"/>
    <property type="match status" value="1"/>
</dbReference>
<dbReference type="GO" id="GO:0005524">
    <property type="term" value="F:ATP binding"/>
    <property type="evidence" value="ECO:0007669"/>
    <property type="project" value="UniProtKB-KW"/>
</dbReference>
<comment type="catalytic activity">
    <reaction evidence="12 13">
        <text>L-seryl-[protein] + ATP = O-phospho-L-seryl-[protein] + ADP + H(+)</text>
        <dbReference type="Rhea" id="RHEA:17989"/>
        <dbReference type="Rhea" id="RHEA-COMP:9863"/>
        <dbReference type="Rhea" id="RHEA-COMP:11604"/>
        <dbReference type="ChEBI" id="CHEBI:15378"/>
        <dbReference type="ChEBI" id="CHEBI:29999"/>
        <dbReference type="ChEBI" id="CHEBI:30616"/>
        <dbReference type="ChEBI" id="CHEBI:83421"/>
        <dbReference type="ChEBI" id="CHEBI:456216"/>
        <dbReference type="EC" id="2.7.11.1"/>
    </reaction>
</comment>
<keyword evidence="8 13" id="KW-0067">ATP-binding</keyword>
<dbReference type="FunFam" id="1.10.510.10:FF:000060">
    <property type="entry name" value="G-type lectin S-receptor-like serine/threonine-protein kinase"/>
    <property type="match status" value="1"/>
</dbReference>
<keyword evidence="7 13" id="KW-0418">Kinase</keyword>
<keyword evidence="2" id="KW-1003">Cell membrane</keyword>
<dbReference type="AlphaFoldDB" id="A0A7N2LKG6"/>
<dbReference type="InterPro" id="IPR024171">
    <property type="entry name" value="SRK-like_kinase"/>
</dbReference>
<dbReference type="PANTHER" id="PTHR27002:SF926">
    <property type="entry name" value="OS07G0535800 PROTEIN"/>
    <property type="match status" value="1"/>
</dbReference>
<dbReference type="InterPro" id="IPR000719">
    <property type="entry name" value="Prot_kinase_dom"/>
</dbReference>
<dbReference type="SUPFAM" id="SSF56112">
    <property type="entry name" value="Protein kinase-like (PK-like)"/>
    <property type="match status" value="1"/>
</dbReference>
<dbReference type="Gene3D" id="1.10.510.10">
    <property type="entry name" value="Transferase(Phosphotransferase) domain 1"/>
    <property type="match status" value="1"/>
</dbReference>
<sequence length="733" mass="83006">MATKIHHLPMKSVFLLYFLCLWTSPHAAERDSLKPGDTLNSSSSLVSASRRFALRFSQLGNDKSTNVNNLLLGISDCASELIVWHAGNNNIARNSSVLTLDNEGTLKVITRQGGVPMVLYNSSTQPTNNTIATLLDSGNFILKELHSNGSTMRLLWQSFDHPSDTFLPEMKLGVNHKTGKTWSLASWLADYIPTPGPFSLEWDPKGRELIIRRRGVIYWKSGYRFQNLLPDATSIYEFKVVSNGEEEYFSFSDKNQSQQSELILTTTGQLKVIKGPIIARADICYGYNTNGGCQKWRQPECRDGEELDFSSGYFIKNEDHSTKIANASLSISDCRADCWNNCSCVAYSSLSDNATGCQFWTEMSWFIPGYSRDLFVLKPKTSESRSHDGTKNWRWISIAIADAVIVGFFCMLCYLLIRRKLVLREKKKFEDENEILALVRLNTSTNDIEIPNDGKNGHDFNIISYTSVISATNNFSLEKKLGEGGFGPVYKGKLPTGQKIAVKRLGRNSRQGILEFKNELILISKLQHMNLVKLIGCCIHGEDMMLIYEYMHNKSLDYFLFDSNRSKLLDWKKRFNIIEGIAQGLLYLHKYSRLKVIHRDLKASNILLDKNMDPKISDFGMARIFNPHESEENTNRIVGTYGYMSPEYVTEGIFSTKSDVYSFGVLMLEIACDLWQEVQGLELVDPTIRGSCVNYTVLRCIHIGLLCTEISAINRPTMLDVLSMLTSERFESL</sequence>
<evidence type="ECO:0000256" key="13">
    <source>
        <dbReference type="PIRNR" id="PIRNR000641"/>
    </source>
</evidence>
<feature type="domain" description="Protein kinase" evidence="16">
    <location>
        <begin position="475"/>
        <end position="733"/>
    </location>
</feature>
<dbReference type="EC" id="2.7.11.1" evidence="13"/>
<feature type="domain" description="Apple" evidence="18">
    <location>
        <begin position="301"/>
        <end position="379"/>
    </location>
</feature>
<dbReference type="FunFam" id="3.30.200.20:FF:000195">
    <property type="entry name" value="G-type lectin S-receptor-like serine/threonine-protein kinase"/>
    <property type="match status" value="1"/>
</dbReference>
<comment type="similarity">
    <text evidence="13">Belongs to the protein kinase superfamily. Ser/Thr protein kinase family.</text>
</comment>
<dbReference type="GO" id="GO:0005886">
    <property type="term" value="C:plasma membrane"/>
    <property type="evidence" value="ECO:0007669"/>
    <property type="project" value="UniProtKB-SubCell"/>
</dbReference>
<dbReference type="Pfam" id="PF07714">
    <property type="entry name" value="PK_Tyr_Ser-Thr"/>
    <property type="match status" value="1"/>
</dbReference>
<dbReference type="EnsemblPlants" id="QL04p081038:mrna">
    <property type="protein sequence ID" value="QL04p081038:mrna"/>
    <property type="gene ID" value="QL04p081038"/>
</dbReference>
<evidence type="ECO:0000256" key="11">
    <source>
        <dbReference type="ARBA" id="ARBA00047899"/>
    </source>
</evidence>
<dbReference type="SMART" id="SM00220">
    <property type="entry name" value="S_TKc"/>
    <property type="match status" value="1"/>
</dbReference>
<keyword evidence="14" id="KW-1133">Transmembrane helix</keyword>
<dbReference type="PIRSF" id="PIRSF000641">
    <property type="entry name" value="SRK"/>
    <property type="match status" value="1"/>
</dbReference>
<dbReference type="InterPro" id="IPR001245">
    <property type="entry name" value="Ser-Thr/Tyr_kinase_cat_dom"/>
</dbReference>
<evidence type="ECO:0000256" key="5">
    <source>
        <dbReference type="ARBA" id="ARBA00022729"/>
    </source>
</evidence>
<dbReference type="SUPFAM" id="SSF51110">
    <property type="entry name" value="alpha-D-mannose-specific plant lectins"/>
    <property type="match status" value="1"/>
</dbReference>
<evidence type="ECO:0000256" key="15">
    <source>
        <dbReference type="SAM" id="SignalP"/>
    </source>
</evidence>
<dbReference type="PROSITE" id="PS50011">
    <property type="entry name" value="PROTEIN_KINASE_DOM"/>
    <property type="match status" value="1"/>
</dbReference>
<evidence type="ECO:0000313" key="19">
    <source>
        <dbReference type="EnsemblPlants" id="QL04p081038:mrna"/>
    </source>
</evidence>
<evidence type="ECO:0000259" key="17">
    <source>
        <dbReference type="PROSITE" id="PS50927"/>
    </source>
</evidence>
<dbReference type="PROSITE" id="PS50927">
    <property type="entry name" value="BULB_LECTIN"/>
    <property type="match status" value="1"/>
</dbReference>
<dbReference type="GO" id="GO:0004674">
    <property type="term" value="F:protein serine/threonine kinase activity"/>
    <property type="evidence" value="ECO:0007669"/>
    <property type="project" value="UniProtKB-KW"/>
</dbReference>
<organism evidence="19 20">
    <name type="scientific">Quercus lobata</name>
    <name type="common">Valley oak</name>
    <dbReference type="NCBI Taxonomy" id="97700"/>
    <lineage>
        <taxon>Eukaryota</taxon>
        <taxon>Viridiplantae</taxon>
        <taxon>Streptophyta</taxon>
        <taxon>Embryophyta</taxon>
        <taxon>Tracheophyta</taxon>
        <taxon>Spermatophyta</taxon>
        <taxon>Magnoliopsida</taxon>
        <taxon>eudicotyledons</taxon>
        <taxon>Gunneridae</taxon>
        <taxon>Pentapetalae</taxon>
        <taxon>rosids</taxon>
        <taxon>fabids</taxon>
        <taxon>Fagales</taxon>
        <taxon>Fagaceae</taxon>
        <taxon>Quercus</taxon>
    </lineage>
</organism>
<keyword evidence="14" id="KW-0472">Membrane</keyword>
<evidence type="ECO:0000256" key="14">
    <source>
        <dbReference type="SAM" id="Phobius"/>
    </source>
</evidence>
<dbReference type="EMBL" id="LRBV02000004">
    <property type="status" value="NOT_ANNOTATED_CDS"/>
    <property type="molecule type" value="Genomic_DNA"/>
</dbReference>
<evidence type="ECO:0000256" key="9">
    <source>
        <dbReference type="ARBA" id="ARBA00023157"/>
    </source>
</evidence>
<dbReference type="SMART" id="SM00108">
    <property type="entry name" value="B_lectin"/>
    <property type="match status" value="1"/>
</dbReference>
<name>A0A7N2LKG6_QUELO</name>
<evidence type="ECO:0000256" key="8">
    <source>
        <dbReference type="ARBA" id="ARBA00022840"/>
    </source>
</evidence>
<dbReference type="PROSITE" id="PS00108">
    <property type="entry name" value="PROTEIN_KINASE_ST"/>
    <property type="match status" value="1"/>
</dbReference>
<protein>
    <recommendedName>
        <fullName evidence="13">Receptor-like serine/threonine-protein kinase</fullName>
        <ecNumber evidence="13">2.7.11.1</ecNumber>
    </recommendedName>
</protein>
<dbReference type="Pfam" id="PF08276">
    <property type="entry name" value="PAN_2"/>
    <property type="match status" value="1"/>
</dbReference>
<dbReference type="Gramene" id="QL04p081038:mrna">
    <property type="protein sequence ID" value="QL04p081038:mrna"/>
    <property type="gene ID" value="QL04p081038"/>
</dbReference>
<dbReference type="Proteomes" id="UP000594261">
    <property type="component" value="Chromosome 4"/>
</dbReference>
<evidence type="ECO:0000259" key="16">
    <source>
        <dbReference type="PROSITE" id="PS50011"/>
    </source>
</evidence>
<dbReference type="InterPro" id="IPR001480">
    <property type="entry name" value="Bulb-type_lectin_dom"/>
</dbReference>
<evidence type="ECO:0000256" key="4">
    <source>
        <dbReference type="ARBA" id="ARBA00022679"/>
    </source>
</evidence>
<keyword evidence="9" id="KW-1015">Disulfide bond</keyword>
<dbReference type="InterPro" id="IPR003609">
    <property type="entry name" value="Pan_app"/>
</dbReference>
<dbReference type="InParanoid" id="A0A7N2LKG6"/>
<dbReference type="PANTHER" id="PTHR27002">
    <property type="entry name" value="RECEPTOR-LIKE SERINE/THREONINE-PROTEIN KINASE SD1-8"/>
    <property type="match status" value="1"/>
</dbReference>
<dbReference type="Pfam" id="PF01453">
    <property type="entry name" value="B_lectin"/>
    <property type="match status" value="1"/>
</dbReference>
<evidence type="ECO:0000256" key="10">
    <source>
        <dbReference type="ARBA" id="ARBA00023180"/>
    </source>
</evidence>
<dbReference type="OMA" id="PHESEEN"/>